<proteinExistence type="predicted"/>
<dbReference type="Gene3D" id="3.40.50.300">
    <property type="entry name" value="P-loop containing nucleotide triphosphate hydrolases"/>
    <property type="match status" value="1"/>
</dbReference>
<dbReference type="InterPro" id="IPR027417">
    <property type="entry name" value="P-loop_NTPase"/>
</dbReference>
<reference evidence="2 3" key="1">
    <citation type="submission" date="2018-09" db="EMBL/GenBank/DDBJ databases">
        <title>A high-quality reference genome of wild soybean provides a powerful tool to mine soybean genomes.</title>
        <authorList>
            <person name="Xie M."/>
            <person name="Chung C.Y.L."/>
            <person name="Li M.-W."/>
            <person name="Wong F.-L."/>
            <person name="Chan T.-F."/>
            <person name="Lam H.-M."/>
        </authorList>
    </citation>
    <scope>NUCLEOTIDE SEQUENCE [LARGE SCALE GENOMIC DNA]</scope>
    <source>
        <strain evidence="3">cv. W05</strain>
        <tissue evidence="2">Hypocotyl of etiolated seedlings</tissue>
    </source>
</reference>
<dbReference type="Pfam" id="PF17846">
    <property type="entry name" value="XRN_M"/>
    <property type="match status" value="1"/>
</dbReference>
<evidence type="ECO:0000259" key="1">
    <source>
        <dbReference type="Pfam" id="PF17846"/>
    </source>
</evidence>
<evidence type="ECO:0000313" key="2">
    <source>
        <dbReference type="EMBL" id="RZB46628.1"/>
    </source>
</evidence>
<dbReference type="GO" id="GO:0016887">
    <property type="term" value="F:ATP hydrolysis activity"/>
    <property type="evidence" value="ECO:0007669"/>
    <property type="project" value="InterPro"/>
</dbReference>
<dbReference type="GO" id="GO:0000956">
    <property type="term" value="P:nuclear-transcribed mRNA catabolic process"/>
    <property type="evidence" value="ECO:0007669"/>
    <property type="project" value="TreeGrafter"/>
</dbReference>
<protein>
    <submittedName>
        <fullName evidence="2">5'-3' exoribonuclease 3</fullName>
    </submittedName>
</protein>
<dbReference type="PANTHER" id="PTHR12341">
    <property type="entry name" value="5'-&gt;3' EXORIBONUCLEASE"/>
    <property type="match status" value="1"/>
</dbReference>
<dbReference type="GO" id="GO:0005634">
    <property type="term" value="C:nucleus"/>
    <property type="evidence" value="ECO:0007669"/>
    <property type="project" value="TreeGrafter"/>
</dbReference>
<dbReference type="EMBL" id="QZWG01000019">
    <property type="protein sequence ID" value="RZB46628.1"/>
    <property type="molecule type" value="Genomic_DNA"/>
</dbReference>
<dbReference type="Proteomes" id="UP000289340">
    <property type="component" value="Chromosome 19"/>
</dbReference>
<comment type="caution">
    <text evidence="2">The sequence shown here is derived from an EMBL/GenBank/DDBJ whole genome shotgun (WGS) entry which is preliminary data.</text>
</comment>
<dbReference type="PANTHER" id="PTHR12341:SF41">
    <property type="entry name" value="5'-3' EXORIBONUCLEASE 2"/>
    <property type="match status" value="1"/>
</dbReference>
<dbReference type="GO" id="GO:0003723">
    <property type="term" value="F:RNA binding"/>
    <property type="evidence" value="ECO:0007669"/>
    <property type="project" value="TreeGrafter"/>
</dbReference>
<accession>A0A445FCQ4</accession>
<dbReference type="InterPro" id="IPR027073">
    <property type="entry name" value="5_3_exoribonuclease"/>
</dbReference>
<name>A0A445FCQ4_GLYSO</name>
<feature type="domain" description="Xrn1 helical" evidence="1">
    <location>
        <begin position="104"/>
        <end position="161"/>
    </location>
</feature>
<dbReference type="GO" id="GO:0004534">
    <property type="term" value="F:5'-3' RNA exonuclease activity"/>
    <property type="evidence" value="ECO:0007669"/>
    <property type="project" value="TreeGrafter"/>
</dbReference>
<gene>
    <name evidence="2" type="ORF">D0Y65_050593</name>
</gene>
<dbReference type="InterPro" id="IPR041412">
    <property type="entry name" value="Xrn1_helical"/>
</dbReference>
<dbReference type="GO" id="GO:0005524">
    <property type="term" value="F:ATP binding"/>
    <property type="evidence" value="ECO:0007669"/>
    <property type="project" value="InterPro"/>
</dbReference>
<organism evidence="2 3">
    <name type="scientific">Glycine soja</name>
    <name type="common">Wild soybean</name>
    <dbReference type="NCBI Taxonomy" id="3848"/>
    <lineage>
        <taxon>Eukaryota</taxon>
        <taxon>Viridiplantae</taxon>
        <taxon>Streptophyta</taxon>
        <taxon>Embryophyta</taxon>
        <taxon>Tracheophyta</taxon>
        <taxon>Spermatophyta</taxon>
        <taxon>Magnoliopsida</taxon>
        <taxon>eudicotyledons</taxon>
        <taxon>Gunneridae</taxon>
        <taxon>Pentapetalae</taxon>
        <taxon>rosids</taxon>
        <taxon>fabids</taxon>
        <taxon>Fabales</taxon>
        <taxon>Fabaceae</taxon>
        <taxon>Papilionoideae</taxon>
        <taxon>50 kb inversion clade</taxon>
        <taxon>NPAAA clade</taxon>
        <taxon>indigoferoid/millettioid clade</taxon>
        <taxon>Phaseoleae</taxon>
        <taxon>Glycine</taxon>
        <taxon>Glycine subgen. Soja</taxon>
    </lineage>
</organism>
<evidence type="ECO:0000313" key="3">
    <source>
        <dbReference type="Proteomes" id="UP000289340"/>
    </source>
</evidence>
<sequence>MDGDETQLNSEKSEAVVLLEAECEVAPLLEGVLHSLHVVRPCDTVATKALWTMWFNTTEKETRFDNSSSCSSIHLFLKFGVNLVTRFFLYGPPGCGKTLIAKAVANEARADFIHIKIKLGEPGWKERYYEEKISAKTPEELEAIRKDVVLKYTEGLCWVMHMEI</sequence>
<dbReference type="SUPFAM" id="SSF52540">
    <property type="entry name" value="P-loop containing nucleoside triphosphate hydrolases"/>
    <property type="match status" value="1"/>
</dbReference>
<dbReference type="AlphaFoldDB" id="A0A445FCQ4"/>
<keyword evidence="3" id="KW-1185">Reference proteome</keyword>